<evidence type="ECO:0000256" key="3">
    <source>
        <dbReference type="ARBA" id="ARBA00022483"/>
    </source>
</evidence>
<evidence type="ECO:0000256" key="1">
    <source>
        <dbReference type="ARBA" id="ARBA00004236"/>
    </source>
</evidence>
<evidence type="ECO:0000256" key="5">
    <source>
        <dbReference type="ARBA" id="ARBA00023136"/>
    </source>
</evidence>
<dbReference type="CDD" id="cd08393">
    <property type="entry name" value="C2A_SLP-1_2"/>
    <property type="match status" value="1"/>
</dbReference>
<dbReference type="Pfam" id="PF02318">
    <property type="entry name" value="FYVE_2"/>
    <property type="match status" value="1"/>
</dbReference>
<dbReference type="AlphaFoldDB" id="A0A7L2Z3E8"/>
<dbReference type="PROSITE" id="PS50004">
    <property type="entry name" value="C2"/>
    <property type="match status" value="2"/>
</dbReference>
<comment type="subcellular location">
    <subcellularLocation>
        <location evidence="1">Cell membrane</location>
    </subcellularLocation>
</comment>
<feature type="region of interest" description="Disordered" evidence="7">
    <location>
        <begin position="331"/>
        <end position="592"/>
    </location>
</feature>
<feature type="region of interest" description="Disordered" evidence="7">
    <location>
        <begin position="607"/>
        <end position="642"/>
    </location>
</feature>
<proteinExistence type="predicted"/>
<feature type="compositionally biased region" description="Polar residues" evidence="7">
    <location>
        <begin position="407"/>
        <end position="417"/>
    </location>
</feature>
<dbReference type="InterPro" id="IPR000008">
    <property type="entry name" value="C2_dom"/>
</dbReference>
<dbReference type="GO" id="GO:0031267">
    <property type="term" value="F:small GTPase binding"/>
    <property type="evidence" value="ECO:0007669"/>
    <property type="project" value="InterPro"/>
</dbReference>
<dbReference type="GO" id="GO:0042043">
    <property type="term" value="F:neurexin family protein binding"/>
    <property type="evidence" value="ECO:0007669"/>
    <property type="project" value="TreeGrafter"/>
</dbReference>
<dbReference type="SMART" id="SM00239">
    <property type="entry name" value="C2"/>
    <property type="match status" value="2"/>
</dbReference>
<feature type="non-terminal residue" evidence="10">
    <location>
        <position position="973"/>
    </location>
</feature>
<evidence type="ECO:0000313" key="11">
    <source>
        <dbReference type="Proteomes" id="UP000550086"/>
    </source>
</evidence>
<evidence type="ECO:0000256" key="6">
    <source>
        <dbReference type="ARBA" id="ARBA00072164"/>
    </source>
</evidence>
<gene>
    <name evidence="10" type="primary">Sytl2_0</name>
    <name evidence="10" type="ORF">JACJAC_R07798</name>
</gene>
<dbReference type="GO" id="GO:0006887">
    <property type="term" value="P:exocytosis"/>
    <property type="evidence" value="ECO:0007669"/>
    <property type="project" value="UniProtKB-KW"/>
</dbReference>
<dbReference type="EMBL" id="VZTM01029368">
    <property type="protein sequence ID" value="NXS99647.1"/>
    <property type="molecule type" value="Genomic_DNA"/>
</dbReference>
<feature type="compositionally biased region" description="Polar residues" evidence="7">
    <location>
        <begin position="607"/>
        <end position="624"/>
    </location>
</feature>
<dbReference type="InterPro" id="IPR010911">
    <property type="entry name" value="Rab_BD"/>
</dbReference>
<dbReference type="GO" id="GO:0005886">
    <property type="term" value="C:plasma membrane"/>
    <property type="evidence" value="ECO:0007669"/>
    <property type="project" value="UniProtKB-SubCell"/>
</dbReference>
<feature type="compositionally biased region" description="Polar residues" evidence="7">
    <location>
        <begin position="85"/>
        <end position="97"/>
    </location>
</feature>
<dbReference type="FunFam" id="2.60.40.150:FF:000006">
    <property type="entry name" value="Synaptotagmin-like 5, isoform CRA_a"/>
    <property type="match status" value="1"/>
</dbReference>
<protein>
    <recommendedName>
        <fullName evidence="6">Synaptotagmin-like protein 2</fullName>
    </recommendedName>
</protein>
<accession>A0A7L2Z3E8</accession>
<evidence type="ECO:0000256" key="2">
    <source>
        <dbReference type="ARBA" id="ARBA00022475"/>
    </source>
</evidence>
<evidence type="ECO:0000256" key="4">
    <source>
        <dbReference type="ARBA" id="ARBA00022737"/>
    </source>
</evidence>
<keyword evidence="2" id="KW-1003">Cell membrane</keyword>
<feature type="compositionally biased region" description="Low complexity" evidence="7">
    <location>
        <begin position="631"/>
        <end position="642"/>
    </location>
</feature>
<dbReference type="InterPro" id="IPR041282">
    <property type="entry name" value="FYVE_2"/>
</dbReference>
<name>A0A7L2Z3E8_JACJC</name>
<feature type="compositionally biased region" description="Basic and acidic residues" evidence="7">
    <location>
        <begin position="520"/>
        <end position="532"/>
    </location>
</feature>
<keyword evidence="11" id="KW-1185">Reference proteome</keyword>
<feature type="domain" description="C2" evidence="8">
    <location>
        <begin position="667"/>
        <end position="792"/>
    </location>
</feature>
<feature type="region of interest" description="Disordered" evidence="7">
    <location>
        <begin position="115"/>
        <end position="316"/>
    </location>
</feature>
<evidence type="ECO:0000259" key="8">
    <source>
        <dbReference type="PROSITE" id="PS50004"/>
    </source>
</evidence>
<keyword evidence="5" id="KW-0472">Membrane</keyword>
<feature type="compositionally biased region" description="Basic and acidic residues" evidence="7">
    <location>
        <begin position="581"/>
        <end position="592"/>
    </location>
</feature>
<feature type="non-terminal residue" evidence="10">
    <location>
        <position position="1"/>
    </location>
</feature>
<dbReference type="OrthoDB" id="195679at2759"/>
<feature type="compositionally biased region" description="Basic and acidic residues" evidence="7">
    <location>
        <begin position="185"/>
        <end position="215"/>
    </location>
</feature>
<dbReference type="PANTHER" id="PTHR45716">
    <property type="entry name" value="BITESIZE, ISOFORM I"/>
    <property type="match status" value="1"/>
</dbReference>
<dbReference type="Proteomes" id="UP000550086">
    <property type="component" value="Unassembled WGS sequence"/>
</dbReference>
<feature type="compositionally biased region" description="Basic and acidic residues" evidence="7">
    <location>
        <begin position="459"/>
        <end position="494"/>
    </location>
</feature>
<evidence type="ECO:0000313" key="10">
    <source>
        <dbReference type="EMBL" id="NXS99647.1"/>
    </source>
</evidence>
<dbReference type="GO" id="GO:0070382">
    <property type="term" value="C:exocytic vesicle"/>
    <property type="evidence" value="ECO:0007669"/>
    <property type="project" value="TreeGrafter"/>
</dbReference>
<dbReference type="Pfam" id="PF00168">
    <property type="entry name" value="C2"/>
    <property type="match status" value="2"/>
</dbReference>
<feature type="compositionally biased region" description="Polar residues" evidence="7">
    <location>
        <begin position="495"/>
        <end position="505"/>
    </location>
</feature>
<feature type="domain" description="RabBD" evidence="9">
    <location>
        <begin position="1"/>
        <end position="57"/>
    </location>
</feature>
<keyword evidence="4" id="KW-0677">Repeat</keyword>
<feature type="compositionally biased region" description="Basic and acidic residues" evidence="7">
    <location>
        <begin position="546"/>
        <end position="569"/>
    </location>
</feature>
<feature type="region of interest" description="Disordered" evidence="7">
    <location>
        <begin position="77"/>
        <end position="97"/>
    </location>
</feature>
<dbReference type="FunFam" id="2.60.40.150:FF:000040">
    <property type="entry name" value="synaptotagmin-like protein 2 isoform X2"/>
    <property type="match status" value="1"/>
</dbReference>
<evidence type="ECO:0000256" key="7">
    <source>
        <dbReference type="SAM" id="MobiDB-lite"/>
    </source>
</evidence>
<reference evidence="10 11" key="1">
    <citation type="submission" date="2019-09" db="EMBL/GenBank/DDBJ databases">
        <title>Bird 10,000 Genomes (B10K) Project - Family phase.</title>
        <authorList>
            <person name="Zhang G."/>
        </authorList>
    </citation>
    <scope>NUCLEOTIDE SEQUENCE [LARGE SCALE GENOMIC DNA]</scope>
    <source>
        <strain evidence="10">B10K-DU-002-59</strain>
        <tissue evidence="10">Muscle</tissue>
    </source>
</reference>
<dbReference type="Gene3D" id="2.60.40.150">
    <property type="entry name" value="C2 domain"/>
    <property type="match status" value="2"/>
</dbReference>
<dbReference type="SUPFAM" id="SSF49562">
    <property type="entry name" value="C2 domain (Calcium/lipid-binding domain, CaLB)"/>
    <property type="match status" value="2"/>
</dbReference>
<evidence type="ECO:0000259" key="9">
    <source>
        <dbReference type="PROSITE" id="PS50916"/>
    </source>
</evidence>
<dbReference type="PANTHER" id="PTHR45716:SF5">
    <property type="entry name" value="SYNAPTOTAGMIN-LIKE PROTEIN 2"/>
    <property type="match status" value="1"/>
</dbReference>
<dbReference type="PROSITE" id="PS50916">
    <property type="entry name" value="RABBD"/>
    <property type="match status" value="1"/>
</dbReference>
<feature type="domain" description="C2" evidence="8">
    <location>
        <begin position="807"/>
        <end position="936"/>
    </location>
</feature>
<dbReference type="InterPro" id="IPR043567">
    <property type="entry name" value="SYTL1-5_C2B"/>
</dbReference>
<organism evidence="10 11">
    <name type="scientific">Jacana jacana</name>
    <name type="common">Wattled jacana</name>
    <name type="synonym">Parra jacana</name>
    <dbReference type="NCBI Taxonomy" id="54508"/>
    <lineage>
        <taxon>Eukaryota</taxon>
        <taxon>Metazoa</taxon>
        <taxon>Chordata</taxon>
        <taxon>Craniata</taxon>
        <taxon>Vertebrata</taxon>
        <taxon>Euteleostomi</taxon>
        <taxon>Archelosauria</taxon>
        <taxon>Archosauria</taxon>
        <taxon>Dinosauria</taxon>
        <taxon>Saurischia</taxon>
        <taxon>Theropoda</taxon>
        <taxon>Coelurosauria</taxon>
        <taxon>Aves</taxon>
        <taxon>Neognathae</taxon>
        <taxon>Neoaves</taxon>
        <taxon>Charadriiformes</taxon>
        <taxon>Jacanidae</taxon>
        <taxon>Jacana</taxon>
    </lineage>
</organism>
<sequence>MIDLSFLTEEEQEAIMKVLQRDAELKRAEEERVRRLPEKVRDDVQLKNMSGQWFYEAKSKRHRDKIHGADIIRASMRRKPATPAEVSQSKSNKAKSSWVSNVNKEVFVSPELHGIVEHQEDDQELKSSSSSKPVTSMLDKPEDRLMKAAVSPVKQRRNPFNSSVPGENFQSEESENRPAVLPQLSKKEILSHSEESQPKPSLRSDETGKPKKLSEEPTDESQKGLAKRPVPKARKLIPKAADPVSERGDFVPKPAKPTERINGVGTPPRGILKRSSSSSSTDSEVRASQMLDVQKKNALPSATIFEGETEKNPLVEELEYSTQVSLEKLKQVRFSSSTGKGGPLQSPQPHHGREEEEFESFKSDKIKSSETDAGNLDSFGNKQISAVKALGTDPSGSQVKTAAGLQDDTSASGPCDTNRSDFLVNKALQTKTVTPKRLETPQKTSSNLLPSSNNELSVDETREDKANQFLSHESKWHKTTTDEHQLSAETEAREVSNTNSTSLQRGSEEELNPVLMALKRSADRKMPSKSLEDIPSATSNKGKKNNPKEELALSAEDGLKPDQHQERNENGAGISTVPSQPEERFSNPEKLKGLSKSVPSFLQEEASSVSETLETDTASESSYSLGRIKKSPSSLTNLSSSSGMASLSSVSSSLMSIYSADFGSVDVKGNIQFAIDYVEQLNELHVFICQCKDLAVADVKRQRSDPYVKTYLLPEKYKLGKRKTSVKKKTFNPVYNEILQYKIEKSLLKNQSLNISVWHHDTFGRNSFLGEVELDLGTWDWNDKSNKQINWFPLKPRTSAMALELESRGEMKLALQYVPHPVGGKKTQSTGEVHIWVKECHDLPLLRGNRLNSFIKCTVLPDTSRKSRQKTRTVAKTTNPVFNHTMVYDGFRPGDLKEACVELTVWDHNKLANHFLGGLRIGLGTGKSYGTTVEWMDSTSDETALWEKMINSPNTWIEDTLPLRMLMVAKLTK</sequence>
<comment type="caution">
    <text evidence="10">The sequence shown here is derived from an EMBL/GenBank/DDBJ whole genome shotgun (WGS) entry which is preliminary data.</text>
</comment>
<keyword evidence="3" id="KW-0268">Exocytosis</keyword>
<dbReference type="GO" id="GO:0006886">
    <property type="term" value="P:intracellular protein transport"/>
    <property type="evidence" value="ECO:0007669"/>
    <property type="project" value="InterPro"/>
</dbReference>
<dbReference type="Gene3D" id="6.10.250.3000">
    <property type="match status" value="1"/>
</dbReference>
<feature type="compositionally biased region" description="Basic residues" evidence="7">
    <location>
        <begin position="225"/>
        <end position="237"/>
    </location>
</feature>
<dbReference type="InterPro" id="IPR035892">
    <property type="entry name" value="C2_domain_sf"/>
</dbReference>
<feature type="compositionally biased region" description="Low complexity" evidence="7">
    <location>
        <begin position="445"/>
        <end position="456"/>
    </location>
</feature>
<feature type="compositionally biased region" description="Polar residues" evidence="7">
    <location>
        <begin position="158"/>
        <end position="171"/>
    </location>
</feature>
<feature type="compositionally biased region" description="Basic and acidic residues" evidence="7">
    <location>
        <begin position="351"/>
        <end position="370"/>
    </location>
</feature>
<dbReference type="CDD" id="cd04020">
    <property type="entry name" value="C2B_SLP_1-2-3-4"/>
    <property type="match status" value="1"/>
</dbReference>